<keyword evidence="3" id="KW-1185">Reference proteome</keyword>
<dbReference type="Proteomes" id="UP000265618">
    <property type="component" value="Unassembled WGS sequence"/>
</dbReference>
<dbReference type="EMBL" id="BDIP01004178">
    <property type="protein sequence ID" value="GIQ88559.1"/>
    <property type="molecule type" value="Genomic_DNA"/>
</dbReference>
<feature type="non-terminal residue" evidence="2">
    <location>
        <position position="384"/>
    </location>
</feature>
<proteinExistence type="predicted"/>
<dbReference type="AlphaFoldDB" id="A0A9K3GLV0"/>
<dbReference type="OrthoDB" id="8693905at2759"/>
<organism evidence="2 3">
    <name type="scientific">Kipferlia bialata</name>
    <dbReference type="NCBI Taxonomy" id="797122"/>
    <lineage>
        <taxon>Eukaryota</taxon>
        <taxon>Metamonada</taxon>
        <taxon>Carpediemonas-like organisms</taxon>
        <taxon>Kipferlia</taxon>
    </lineage>
</organism>
<evidence type="ECO:0000313" key="3">
    <source>
        <dbReference type="Proteomes" id="UP000265618"/>
    </source>
</evidence>
<evidence type="ECO:0000256" key="1">
    <source>
        <dbReference type="SAM" id="MobiDB-lite"/>
    </source>
</evidence>
<comment type="caution">
    <text evidence="2">The sequence shown here is derived from an EMBL/GenBank/DDBJ whole genome shotgun (WGS) entry which is preliminary data.</text>
</comment>
<sequence>AKKAKKGTHTPTAPQSTLVIRQHGARLLTLLSGCAAGPTPHGPQVPERERESGERALRMFVAAGGLQLLVRFICLHSPIEEHALFAPALACINALFHIKTGVPTNDFCRLLASNGVPAHLASALLTSVLSLGEAPASFTEAKEKPKAVPGGDDDSDSDWGASDAEAGGEREAEAQGMWADEVDANDEYLRVRDVILSLCTLLSVFARADVVVRLDLSDPACMAPLLKALSVLTERPDMKTALLVLLSLVKNLAMDPECRKRLMGDREREREEGAKTGPSIVAVLVPLLAFESSVRSPALSALYNICRLDRHSQEQAVEAGIVPLLHTICTSNDVLRQFAIPLVLNLTRASNKTRDALWRNNGVRLVLSFLALPIWTCAALEALS</sequence>
<reference evidence="2 3" key="1">
    <citation type="journal article" date="2018" name="PLoS ONE">
        <title>The draft genome of Kipferlia bialata reveals reductive genome evolution in fornicate parasites.</title>
        <authorList>
            <person name="Tanifuji G."/>
            <person name="Takabayashi S."/>
            <person name="Kume K."/>
            <person name="Takagi M."/>
            <person name="Nakayama T."/>
            <person name="Kamikawa R."/>
            <person name="Inagaki Y."/>
            <person name="Hashimoto T."/>
        </authorList>
    </citation>
    <scope>NUCLEOTIDE SEQUENCE [LARGE SCALE GENOMIC DNA]</scope>
    <source>
        <strain evidence="2">NY0173</strain>
    </source>
</reference>
<evidence type="ECO:0000313" key="2">
    <source>
        <dbReference type="EMBL" id="GIQ88559.1"/>
    </source>
</evidence>
<gene>
    <name evidence="2" type="ORF">KIPB_010836</name>
</gene>
<name>A0A9K3GLV0_9EUKA</name>
<dbReference type="InterPro" id="IPR011989">
    <property type="entry name" value="ARM-like"/>
</dbReference>
<feature type="non-terminal residue" evidence="2">
    <location>
        <position position="1"/>
    </location>
</feature>
<dbReference type="Gene3D" id="1.25.10.10">
    <property type="entry name" value="Leucine-rich Repeat Variant"/>
    <property type="match status" value="1"/>
</dbReference>
<dbReference type="InterPro" id="IPR016024">
    <property type="entry name" value="ARM-type_fold"/>
</dbReference>
<accession>A0A9K3GLV0</accession>
<dbReference type="SUPFAM" id="SSF48371">
    <property type="entry name" value="ARM repeat"/>
    <property type="match status" value="1"/>
</dbReference>
<protein>
    <submittedName>
        <fullName evidence="2">Uncharacterized protein</fullName>
    </submittedName>
</protein>
<feature type="region of interest" description="Disordered" evidence="1">
    <location>
        <begin position="140"/>
        <end position="175"/>
    </location>
</feature>